<feature type="chain" id="PRO_5035198182" evidence="1">
    <location>
        <begin position="25"/>
        <end position="117"/>
    </location>
</feature>
<keyword evidence="3" id="KW-1185">Reference proteome</keyword>
<dbReference type="Proteomes" id="UP000624703">
    <property type="component" value="Unassembled WGS sequence"/>
</dbReference>
<reference evidence="2" key="1">
    <citation type="submission" date="2021-01" db="EMBL/GenBank/DDBJ databases">
        <title>Modified the classification status of verrucomicrobia.</title>
        <authorList>
            <person name="Feng X."/>
        </authorList>
    </citation>
    <scope>NUCLEOTIDE SEQUENCE</scope>
    <source>
        <strain evidence="2">_KCTC 22039</strain>
    </source>
</reference>
<evidence type="ECO:0000313" key="3">
    <source>
        <dbReference type="Proteomes" id="UP000624703"/>
    </source>
</evidence>
<organism evidence="2 3">
    <name type="scientific">Persicirhabdus sediminis</name>
    <dbReference type="NCBI Taxonomy" id="454144"/>
    <lineage>
        <taxon>Bacteria</taxon>
        <taxon>Pseudomonadati</taxon>
        <taxon>Verrucomicrobiota</taxon>
        <taxon>Verrucomicrobiia</taxon>
        <taxon>Verrucomicrobiales</taxon>
        <taxon>Verrucomicrobiaceae</taxon>
        <taxon>Persicirhabdus</taxon>
    </lineage>
</organism>
<keyword evidence="1" id="KW-0732">Signal</keyword>
<feature type="signal peptide" evidence="1">
    <location>
        <begin position="1"/>
        <end position="24"/>
    </location>
</feature>
<sequence>MKTIITCTLIGAISALLVSCETQSAIHPVTVPSSGQTVNISAAFDPLYGVDGGLIIYFNGQEVTRGIISVAGFTKATGSWHGSDVVAMITEIETTGKPIKQAEISIDEQHVTTISVQ</sequence>
<protein>
    <submittedName>
        <fullName evidence="2">Uncharacterized protein</fullName>
    </submittedName>
</protein>
<comment type="caution">
    <text evidence="2">The sequence shown here is derived from an EMBL/GenBank/DDBJ whole genome shotgun (WGS) entry which is preliminary data.</text>
</comment>
<accession>A0A8J7ME89</accession>
<evidence type="ECO:0000313" key="2">
    <source>
        <dbReference type="EMBL" id="MBK1791090.1"/>
    </source>
</evidence>
<proteinExistence type="predicted"/>
<dbReference type="AlphaFoldDB" id="A0A8J7ME89"/>
<name>A0A8J7ME89_9BACT</name>
<dbReference type="PROSITE" id="PS51257">
    <property type="entry name" value="PROKAR_LIPOPROTEIN"/>
    <property type="match status" value="1"/>
</dbReference>
<dbReference type="RefSeq" id="WP_200311106.1">
    <property type="nucleotide sequence ID" value="NZ_JAENIM010000039.1"/>
</dbReference>
<dbReference type="EMBL" id="JAENIM010000039">
    <property type="protein sequence ID" value="MBK1791090.1"/>
    <property type="molecule type" value="Genomic_DNA"/>
</dbReference>
<gene>
    <name evidence="2" type="ORF">JIN82_07995</name>
</gene>
<evidence type="ECO:0000256" key="1">
    <source>
        <dbReference type="SAM" id="SignalP"/>
    </source>
</evidence>